<dbReference type="STRING" id="542762.A0A4S4ECT2"/>
<proteinExistence type="predicted"/>
<protein>
    <submittedName>
        <fullName evidence="2">Uncharacterized protein</fullName>
    </submittedName>
</protein>
<dbReference type="PANTHER" id="PTHR10293:SF16">
    <property type="entry name" value="GLUTAREDOXIN-RELATED PROTEIN 5, MITOCHONDRIAL"/>
    <property type="match status" value="1"/>
</dbReference>
<dbReference type="PROSITE" id="PS51354">
    <property type="entry name" value="GLUTAREDOXIN_2"/>
    <property type="match status" value="1"/>
</dbReference>
<dbReference type="InterPro" id="IPR036249">
    <property type="entry name" value="Thioredoxin-like_sf"/>
</dbReference>
<keyword evidence="3" id="KW-1185">Reference proteome</keyword>
<dbReference type="GO" id="GO:0005759">
    <property type="term" value="C:mitochondrial matrix"/>
    <property type="evidence" value="ECO:0007669"/>
    <property type="project" value="TreeGrafter"/>
</dbReference>
<gene>
    <name evidence="2" type="ORF">TEA_009347</name>
</gene>
<accession>A0A4S4ECT2</accession>
<sequence>MWRRRLTAQLHRFAAAGLSSSPSSSPFRPSVTLLSASDSATKVGSLVMLLFNGECALENFVEVFVTLLAAGSFNHHGIRFSTTVPNDPDTHEDFMPTNKLQDSDLSLKDIVKQDVNDNPVMIYMKGVPDLPRCGFSSLAVRVLKEYSTCSVASFYNNIHTFPDVPLSARNILENPELKNAVKSFRTELVHRLHLFNCPLAIKVADWSVLDCYRGELEGEIGWRGLCFNKRLGVEECGGGSNWPTFPQIFIKGEFVGGSDIILNMHQTGELKEMLKDIAANQEN</sequence>
<dbReference type="AlphaFoldDB" id="A0A4S4ECT2"/>
<dbReference type="EMBL" id="SDRB02005547">
    <property type="protein sequence ID" value="THG14089.1"/>
    <property type="molecule type" value="Genomic_DNA"/>
</dbReference>
<dbReference type="SUPFAM" id="SSF52833">
    <property type="entry name" value="Thioredoxin-like"/>
    <property type="match status" value="1"/>
</dbReference>
<evidence type="ECO:0000256" key="1">
    <source>
        <dbReference type="ARBA" id="ARBA00023284"/>
    </source>
</evidence>
<dbReference type="Gene3D" id="3.40.30.10">
    <property type="entry name" value="Glutaredoxin"/>
    <property type="match status" value="2"/>
</dbReference>
<keyword evidence="1" id="KW-0676">Redox-active center</keyword>
<evidence type="ECO:0000313" key="2">
    <source>
        <dbReference type="EMBL" id="THG14089.1"/>
    </source>
</evidence>
<evidence type="ECO:0000313" key="3">
    <source>
        <dbReference type="Proteomes" id="UP000306102"/>
    </source>
</evidence>
<organism evidence="2 3">
    <name type="scientific">Camellia sinensis var. sinensis</name>
    <name type="common">China tea</name>
    <dbReference type="NCBI Taxonomy" id="542762"/>
    <lineage>
        <taxon>Eukaryota</taxon>
        <taxon>Viridiplantae</taxon>
        <taxon>Streptophyta</taxon>
        <taxon>Embryophyta</taxon>
        <taxon>Tracheophyta</taxon>
        <taxon>Spermatophyta</taxon>
        <taxon>Magnoliopsida</taxon>
        <taxon>eudicotyledons</taxon>
        <taxon>Gunneridae</taxon>
        <taxon>Pentapetalae</taxon>
        <taxon>asterids</taxon>
        <taxon>Ericales</taxon>
        <taxon>Theaceae</taxon>
        <taxon>Camellia</taxon>
    </lineage>
</organism>
<reference evidence="2 3" key="1">
    <citation type="journal article" date="2018" name="Proc. Natl. Acad. Sci. U.S.A.">
        <title>Draft genome sequence of Camellia sinensis var. sinensis provides insights into the evolution of the tea genome and tea quality.</title>
        <authorList>
            <person name="Wei C."/>
            <person name="Yang H."/>
            <person name="Wang S."/>
            <person name="Zhao J."/>
            <person name="Liu C."/>
            <person name="Gao L."/>
            <person name="Xia E."/>
            <person name="Lu Y."/>
            <person name="Tai Y."/>
            <person name="She G."/>
            <person name="Sun J."/>
            <person name="Cao H."/>
            <person name="Tong W."/>
            <person name="Gao Q."/>
            <person name="Li Y."/>
            <person name="Deng W."/>
            <person name="Jiang X."/>
            <person name="Wang W."/>
            <person name="Chen Q."/>
            <person name="Zhang S."/>
            <person name="Li H."/>
            <person name="Wu J."/>
            <person name="Wang P."/>
            <person name="Li P."/>
            <person name="Shi C."/>
            <person name="Zheng F."/>
            <person name="Jian J."/>
            <person name="Huang B."/>
            <person name="Shan D."/>
            <person name="Shi M."/>
            <person name="Fang C."/>
            <person name="Yue Y."/>
            <person name="Li F."/>
            <person name="Li D."/>
            <person name="Wei S."/>
            <person name="Han B."/>
            <person name="Jiang C."/>
            <person name="Yin Y."/>
            <person name="Xia T."/>
            <person name="Zhang Z."/>
            <person name="Bennetzen J.L."/>
            <person name="Zhao S."/>
            <person name="Wan X."/>
        </authorList>
    </citation>
    <scope>NUCLEOTIDE SEQUENCE [LARGE SCALE GENOMIC DNA]</scope>
    <source>
        <strain evidence="3">cv. Shuchazao</strain>
        <tissue evidence="2">Leaf</tissue>
    </source>
</reference>
<comment type="caution">
    <text evidence="2">The sequence shown here is derived from an EMBL/GenBank/DDBJ whole genome shotgun (WGS) entry which is preliminary data.</text>
</comment>
<name>A0A4S4ECT2_CAMSN</name>
<dbReference type="InterPro" id="IPR004480">
    <property type="entry name" value="Monothiol_GRX-rel"/>
</dbReference>
<dbReference type="Proteomes" id="UP000306102">
    <property type="component" value="Unassembled WGS sequence"/>
</dbReference>
<dbReference type="PANTHER" id="PTHR10293">
    <property type="entry name" value="GLUTAREDOXIN FAMILY MEMBER"/>
    <property type="match status" value="1"/>
</dbReference>